<evidence type="ECO:0000256" key="1">
    <source>
        <dbReference type="SAM" id="MobiDB-lite"/>
    </source>
</evidence>
<proteinExistence type="predicted"/>
<comment type="caution">
    <text evidence="2">The sequence shown here is derived from an EMBL/GenBank/DDBJ whole genome shotgun (WGS) entry which is preliminary data.</text>
</comment>
<organism evidence="2 3">
    <name type="scientific">Scylla paramamosain</name>
    <name type="common">Mud crab</name>
    <dbReference type="NCBI Taxonomy" id="85552"/>
    <lineage>
        <taxon>Eukaryota</taxon>
        <taxon>Metazoa</taxon>
        <taxon>Ecdysozoa</taxon>
        <taxon>Arthropoda</taxon>
        <taxon>Crustacea</taxon>
        <taxon>Multicrustacea</taxon>
        <taxon>Malacostraca</taxon>
        <taxon>Eumalacostraca</taxon>
        <taxon>Eucarida</taxon>
        <taxon>Decapoda</taxon>
        <taxon>Pleocyemata</taxon>
        <taxon>Brachyura</taxon>
        <taxon>Eubrachyura</taxon>
        <taxon>Portunoidea</taxon>
        <taxon>Portunidae</taxon>
        <taxon>Portuninae</taxon>
        <taxon>Scylla</taxon>
    </lineage>
</organism>
<feature type="region of interest" description="Disordered" evidence="1">
    <location>
        <begin position="103"/>
        <end position="134"/>
    </location>
</feature>
<name>A0AAW0T5R1_SCYPA</name>
<protein>
    <submittedName>
        <fullName evidence="2">Uncharacterized protein</fullName>
    </submittedName>
</protein>
<dbReference type="Proteomes" id="UP001487740">
    <property type="component" value="Unassembled WGS sequence"/>
</dbReference>
<keyword evidence="3" id="KW-1185">Reference proteome</keyword>
<dbReference type="EMBL" id="JARAKH010000038">
    <property type="protein sequence ID" value="KAK8382888.1"/>
    <property type="molecule type" value="Genomic_DNA"/>
</dbReference>
<reference evidence="2 3" key="1">
    <citation type="submission" date="2023-03" db="EMBL/GenBank/DDBJ databases">
        <title>High-quality genome of Scylla paramamosain provides insights in environmental adaptation.</title>
        <authorList>
            <person name="Zhang L."/>
        </authorList>
    </citation>
    <scope>NUCLEOTIDE SEQUENCE [LARGE SCALE GENOMIC DNA]</scope>
    <source>
        <strain evidence="2">LZ_2023a</strain>
        <tissue evidence="2">Muscle</tissue>
    </source>
</reference>
<feature type="compositionally biased region" description="Acidic residues" evidence="1">
    <location>
        <begin position="120"/>
        <end position="134"/>
    </location>
</feature>
<evidence type="ECO:0000313" key="2">
    <source>
        <dbReference type="EMBL" id="KAK8382888.1"/>
    </source>
</evidence>
<dbReference type="AlphaFoldDB" id="A0AAW0T5R1"/>
<sequence length="134" mass="14259">MLATPTSILLRGNWDVMVSDSVLTSLPVAPLRSCQLALGCVLAAQTGDNFISACIQRLVGVSLVTTASILPHVADHVLLASLSHRPLTTVNQEVVGVWSSTEHLNNKHNSHGGGLRGVPEEDAGRDDDEEWRSG</sequence>
<evidence type="ECO:0000313" key="3">
    <source>
        <dbReference type="Proteomes" id="UP001487740"/>
    </source>
</evidence>
<accession>A0AAW0T5R1</accession>
<gene>
    <name evidence="2" type="ORF">O3P69_011445</name>
</gene>